<protein>
    <submittedName>
        <fullName evidence="3">5'-nucleotidase domain-containing protein</fullName>
    </submittedName>
</protein>
<feature type="domain" description="DUF5123" evidence="1">
    <location>
        <begin position="208"/>
        <end position="368"/>
    </location>
</feature>
<dbReference type="SUPFAM" id="SSF51126">
    <property type="entry name" value="Pectin lyase-like"/>
    <property type="match status" value="1"/>
</dbReference>
<dbReference type="NCBIfam" id="TIGR04183">
    <property type="entry name" value="Por_Secre_tail"/>
    <property type="match status" value="1"/>
</dbReference>
<dbReference type="Pfam" id="PF18962">
    <property type="entry name" value="Por_Secre_tail"/>
    <property type="match status" value="1"/>
</dbReference>
<dbReference type="HOGENOM" id="CLU_512690_0_0_10"/>
<dbReference type="RefSeq" id="WP_014856032.1">
    <property type="nucleotide sequence ID" value="NC_018178.1"/>
</dbReference>
<dbReference type="OrthoDB" id="9779968at2"/>
<dbReference type="InterPro" id="IPR011050">
    <property type="entry name" value="Pectin_lyase_fold/virulence"/>
</dbReference>
<feature type="domain" description="Secretion system C-terminal sorting" evidence="2">
    <location>
        <begin position="391"/>
        <end position="466"/>
    </location>
</feature>
<dbReference type="Pfam" id="PF17161">
    <property type="entry name" value="DUF5123"/>
    <property type="match status" value="1"/>
</dbReference>
<accession>I6YVK8</accession>
<reference evidence="3 4" key="1">
    <citation type="journal article" date="2013" name="PLoS ONE">
        <title>Genomic analysis of Melioribacter roseus, facultatively anaerobic organotrophic bacterium representing a novel deep lineage within Bacteriodetes/Chlorobi group.</title>
        <authorList>
            <person name="Kadnikov V.V."/>
            <person name="Mardanov A.V."/>
            <person name="Podosokorskaya O.A."/>
            <person name="Gavrilov S.N."/>
            <person name="Kublanov I.V."/>
            <person name="Beletsky A.V."/>
            <person name="Bonch-Osmolovskaya E.A."/>
            <person name="Ravin N.V."/>
        </authorList>
    </citation>
    <scope>NUCLEOTIDE SEQUENCE [LARGE SCALE GENOMIC DNA]</scope>
    <source>
        <strain evidence="4">JCM 17771 / P3M-2</strain>
    </source>
</reference>
<evidence type="ECO:0000313" key="3">
    <source>
        <dbReference type="EMBL" id="AFN74597.1"/>
    </source>
</evidence>
<keyword evidence="4" id="KW-1185">Reference proteome</keyword>
<dbReference type="eggNOG" id="COG1520">
    <property type="taxonomic scope" value="Bacteria"/>
</dbReference>
<evidence type="ECO:0000259" key="1">
    <source>
        <dbReference type="Pfam" id="PF17161"/>
    </source>
</evidence>
<gene>
    <name evidence="3" type="ordered locus">MROS_1360</name>
</gene>
<sequence>MKKHFYYLVVTLISFANIVLGQAIEVKVSDGLNNALAFVNTGAANEIILVDDGGLYITNPTTIETPVKIRAKEGLQNPPVVVIKGCQALPFFKIKNDFEIEGIIFDGYDSNAGTYDSIQYVFQVQAMAGGVNEKPKVTIKDCIVRNIYKYGDPETSTDGTILDFAKGARAGDVLIENTTFMNTGDEALRAINTHKDPVPLEGKFAETFTVRNCTFHNIRGSAIKIEDDGDSTNVDTQVLIDHCTFNKSQRRVIWHRDLSNSIIRNLLITNLIQGNDQLGYIITVQREGTIVSHIDTFNVSIPNYTNGFLAETPASWSGAQRTATIDESTIYNYDPMYKDPDNADFTLDPNSPVRTLASDGKALGDLRWAGDVVSVEENGVTPTSFELKQNFPNPFNPSTVIEFTVPKAGAYTLKVYNVLGQEVATLINRNLAAGTHTTIFNAKNLPSGLYLYKLSGENINLIRKMMLMK</sequence>
<dbReference type="EMBL" id="CP003557">
    <property type="protein sequence ID" value="AFN74597.1"/>
    <property type="molecule type" value="Genomic_DNA"/>
</dbReference>
<dbReference type="InterPro" id="IPR012334">
    <property type="entry name" value="Pectin_lyas_fold"/>
</dbReference>
<dbReference type="InterPro" id="IPR026444">
    <property type="entry name" value="Secre_tail"/>
</dbReference>
<proteinExistence type="predicted"/>
<dbReference type="InterPro" id="IPR033427">
    <property type="entry name" value="DUF5123"/>
</dbReference>
<dbReference type="AlphaFoldDB" id="I6YVK8"/>
<dbReference type="KEGG" id="mro:MROS_1360"/>
<name>I6YVK8_MELRP</name>
<dbReference type="Gene3D" id="2.60.40.4070">
    <property type="match status" value="1"/>
</dbReference>
<dbReference type="STRING" id="1191523.MROS_1360"/>
<evidence type="ECO:0000313" key="4">
    <source>
        <dbReference type="Proteomes" id="UP000009011"/>
    </source>
</evidence>
<organism evidence="3 4">
    <name type="scientific">Melioribacter roseus (strain DSM 23840 / JCM 17771 / VKM B-2668 / P3M-2)</name>
    <dbReference type="NCBI Taxonomy" id="1191523"/>
    <lineage>
        <taxon>Bacteria</taxon>
        <taxon>Pseudomonadati</taxon>
        <taxon>Ignavibacteriota</taxon>
        <taxon>Ignavibacteria</taxon>
        <taxon>Ignavibacteriales</taxon>
        <taxon>Melioribacteraceae</taxon>
        <taxon>Melioribacter</taxon>
    </lineage>
</organism>
<evidence type="ECO:0000259" key="2">
    <source>
        <dbReference type="Pfam" id="PF18962"/>
    </source>
</evidence>
<dbReference type="Proteomes" id="UP000009011">
    <property type="component" value="Chromosome"/>
</dbReference>
<dbReference type="Gene3D" id="2.160.20.10">
    <property type="entry name" value="Single-stranded right-handed beta-helix, Pectin lyase-like"/>
    <property type="match status" value="1"/>
</dbReference>